<comment type="caution">
    <text evidence="5">The sequence shown here is derived from an EMBL/GenBank/DDBJ whole genome shotgun (WGS) entry which is preliminary data.</text>
</comment>
<evidence type="ECO:0000256" key="2">
    <source>
        <dbReference type="RuleBase" id="RU102079"/>
    </source>
</evidence>
<dbReference type="SUPFAM" id="SSF49899">
    <property type="entry name" value="Concanavalin A-like lectins/glucanases"/>
    <property type="match status" value="1"/>
</dbReference>
<keyword evidence="6" id="KW-1185">Reference proteome</keyword>
<feature type="domain" description="Galectin" evidence="4">
    <location>
        <begin position="32"/>
        <end position="177"/>
    </location>
</feature>
<feature type="chain" id="PRO_5035932482" description="Galectin" evidence="3">
    <location>
        <begin position="17"/>
        <end position="205"/>
    </location>
</feature>
<dbReference type="AlphaFoldDB" id="A0A8S1H3A3"/>
<evidence type="ECO:0000313" key="6">
    <source>
        <dbReference type="Proteomes" id="UP000835052"/>
    </source>
</evidence>
<name>A0A8S1H3A3_9PELO</name>
<keyword evidence="1 2" id="KW-0430">Lectin</keyword>
<dbReference type="Proteomes" id="UP000835052">
    <property type="component" value="Unassembled WGS sequence"/>
</dbReference>
<dbReference type="SMART" id="SM00276">
    <property type="entry name" value="GLECT"/>
    <property type="match status" value="1"/>
</dbReference>
<proteinExistence type="predicted"/>
<dbReference type="InterPro" id="IPR001079">
    <property type="entry name" value="Galectin_CRD"/>
</dbReference>
<accession>A0A8S1H3A3</accession>
<feature type="signal peptide" evidence="3">
    <location>
        <begin position="1"/>
        <end position="16"/>
    </location>
</feature>
<evidence type="ECO:0000259" key="4">
    <source>
        <dbReference type="PROSITE" id="PS51304"/>
    </source>
</evidence>
<dbReference type="Gene3D" id="2.60.120.200">
    <property type="match status" value="1"/>
</dbReference>
<protein>
    <recommendedName>
        <fullName evidence="2">Galectin</fullName>
    </recommendedName>
</protein>
<evidence type="ECO:0000313" key="5">
    <source>
        <dbReference type="EMBL" id="CAD6189594.1"/>
    </source>
</evidence>
<dbReference type="PROSITE" id="PS51304">
    <property type="entry name" value="GALECTIN"/>
    <property type="match status" value="1"/>
</dbReference>
<sequence>MKVLLVFIGLLPLARGFCFICLDWNNVTEGRQYFSLVKPLKPGDVIIINGVGRWNNTIKHFIFDLYEGIQTPTSVGEVISLRVISNLDTNMMAFNTYTKGGANFKESPKLSPVKRETPFQLRILVREGDYQIFFDDQLFWTYTFRLPFLNTVKSIGFEGMKFPRKADCPKVFGTLEESDSQTIVVENQNVYAVYTSPTQILSTAG</sequence>
<keyword evidence="3" id="KW-0732">Signal</keyword>
<evidence type="ECO:0000256" key="1">
    <source>
        <dbReference type="ARBA" id="ARBA00022734"/>
    </source>
</evidence>
<dbReference type="EMBL" id="CAJGYM010000011">
    <property type="protein sequence ID" value="CAD6189594.1"/>
    <property type="molecule type" value="Genomic_DNA"/>
</dbReference>
<evidence type="ECO:0000256" key="3">
    <source>
        <dbReference type="SAM" id="SignalP"/>
    </source>
</evidence>
<dbReference type="GO" id="GO:0030246">
    <property type="term" value="F:carbohydrate binding"/>
    <property type="evidence" value="ECO:0007669"/>
    <property type="project" value="UniProtKB-UniRule"/>
</dbReference>
<dbReference type="SMART" id="SM00908">
    <property type="entry name" value="Gal-bind_lectin"/>
    <property type="match status" value="1"/>
</dbReference>
<gene>
    <name evidence="5" type="ORF">CAUJ_LOCUS5513</name>
</gene>
<organism evidence="5 6">
    <name type="scientific">Caenorhabditis auriculariae</name>
    <dbReference type="NCBI Taxonomy" id="2777116"/>
    <lineage>
        <taxon>Eukaryota</taxon>
        <taxon>Metazoa</taxon>
        <taxon>Ecdysozoa</taxon>
        <taxon>Nematoda</taxon>
        <taxon>Chromadorea</taxon>
        <taxon>Rhabditida</taxon>
        <taxon>Rhabditina</taxon>
        <taxon>Rhabditomorpha</taxon>
        <taxon>Rhabditoidea</taxon>
        <taxon>Rhabditidae</taxon>
        <taxon>Peloderinae</taxon>
        <taxon>Caenorhabditis</taxon>
    </lineage>
</organism>
<dbReference type="InterPro" id="IPR013320">
    <property type="entry name" value="ConA-like_dom_sf"/>
</dbReference>
<reference evidence="5" key="1">
    <citation type="submission" date="2020-10" db="EMBL/GenBank/DDBJ databases">
        <authorList>
            <person name="Kikuchi T."/>
        </authorList>
    </citation>
    <scope>NUCLEOTIDE SEQUENCE</scope>
    <source>
        <strain evidence="5">NKZ352</strain>
    </source>
</reference>
<dbReference type="Pfam" id="PF00337">
    <property type="entry name" value="Gal-bind_lectin"/>
    <property type="match status" value="1"/>
</dbReference>